<reference evidence="2 3" key="1">
    <citation type="submission" date="2018-05" db="EMBL/GenBank/DDBJ databases">
        <title>Complete Genome Sequences of Extremely Thermoacidophilic, Metal-Mobilizing Type-Strain Members of the Archaeal Family Sulfolobaceae: Acidianus brierleyi DSM-1651T, Acidianus sulfidivorans DSM-18786T, Metallosphaera hakonensis DSM-7519T, and Metallosphaera prunae DSM-10039T.</title>
        <authorList>
            <person name="Counts J.A."/>
            <person name="Kelly R.M."/>
        </authorList>
    </citation>
    <scope>NUCLEOTIDE SEQUENCE [LARGE SCALE GENOMIC DNA]</scope>
    <source>
        <strain evidence="2 3">DSM 1651</strain>
    </source>
</reference>
<gene>
    <name evidence="2" type="ORF">DFR85_13590</name>
</gene>
<name>A0A2U9IHF1_9CREN</name>
<feature type="transmembrane region" description="Helical" evidence="1">
    <location>
        <begin position="139"/>
        <end position="163"/>
    </location>
</feature>
<keyword evidence="1" id="KW-1133">Transmembrane helix</keyword>
<keyword evidence="3" id="KW-1185">Reference proteome</keyword>
<dbReference type="KEGG" id="abri:DFR85_13590"/>
<dbReference type="AlphaFoldDB" id="A0A2U9IHF1"/>
<organism evidence="2 3">
    <name type="scientific">Acidianus brierleyi</name>
    <dbReference type="NCBI Taxonomy" id="41673"/>
    <lineage>
        <taxon>Archaea</taxon>
        <taxon>Thermoproteota</taxon>
        <taxon>Thermoprotei</taxon>
        <taxon>Sulfolobales</taxon>
        <taxon>Sulfolobaceae</taxon>
        <taxon>Acidianus</taxon>
    </lineage>
</organism>
<accession>A0A2U9IHF1</accession>
<proteinExistence type="predicted"/>
<dbReference type="InterPro" id="IPR009321">
    <property type="entry name" value="DUF973"/>
</dbReference>
<dbReference type="Proteomes" id="UP000248044">
    <property type="component" value="Chromosome"/>
</dbReference>
<evidence type="ECO:0000256" key="1">
    <source>
        <dbReference type="SAM" id="Phobius"/>
    </source>
</evidence>
<keyword evidence="1" id="KW-0472">Membrane</keyword>
<feature type="transmembrane region" description="Helical" evidence="1">
    <location>
        <begin position="112"/>
        <end position="132"/>
    </location>
</feature>
<feature type="transmembrane region" description="Helical" evidence="1">
    <location>
        <begin position="49"/>
        <end position="71"/>
    </location>
</feature>
<evidence type="ECO:0000313" key="3">
    <source>
        <dbReference type="Proteomes" id="UP000248044"/>
    </source>
</evidence>
<dbReference type="EMBL" id="CP029289">
    <property type="protein sequence ID" value="AWR95472.1"/>
    <property type="molecule type" value="Genomic_DNA"/>
</dbReference>
<feature type="transmembrane region" description="Helical" evidence="1">
    <location>
        <begin position="16"/>
        <end position="43"/>
    </location>
</feature>
<dbReference type="Pfam" id="PF06157">
    <property type="entry name" value="DUF973"/>
    <property type="match status" value="1"/>
</dbReference>
<sequence>MYMNSINESIGNIRTGLLFLVVGSIVSILSLLGAGVLFAGAFFMKNFMLHFFILRFVIGIISLIFIFYSYINLDKGFKGLLQLSKDFNIGSIGALIILIGGIIFLITSFAEIIIVIGEIILGIGTYLVGSYFNNSNTKIGGILMAIPLIILPLIGFILSYIGLGEIVQANPIQYQPNQVSLHQVGMGILRNNDVYATIFSSSQIPIISAEIQGTTYVAKRIDPQILFPGNNNVMISFDQLIISKSFNIILKLSNGQSLILAVSQ</sequence>
<protein>
    <recommendedName>
        <fullName evidence="4">DUF973 domain-containing protein</fullName>
    </recommendedName>
</protein>
<evidence type="ECO:0000313" key="2">
    <source>
        <dbReference type="EMBL" id="AWR95472.1"/>
    </source>
</evidence>
<evidence type="ECO:0008006" key="4">
    <source>
        <dbReference type="Google" id="ProtNLM"/>
    </source>
</evidence>
<feature type="transmembrane region" description="Helical" evidence="1">
    <location>
        <begin position="87"/>
        <end position="106"/>
    </location>
</feature>
<keyword evidence="1" id="KW-0812">Transmembrane</keyword>